<evidence type="ECO:0000256" key="1">
    <source>
        <dbReference type="SAM" id="MobiDB-lite"/>
    </source>
</evidence>
<evidence type="ECO:0000313" key="2">
    <source>
        <dbReference type="EMBL" id="MET7015643.1"/>
    </source>
</evidence>
<gene>
    <name evidence="2" type="ORF">ABXR19_15745</name>
</gene>
<protein>
    <submittedName>
        <fullName evidence="2">Uncharacterized protein</fullName>
    </submittedName>
</protein>
<feature type="compositionally biased region" description="Acidic residues" evidence="1">
    <location>
        <begin position="141"/>
        <end position="167"/>
    </location>
</feature>
<sequence length="185" mass="21049">MKLSYYFEDLSRAYKAEIEDLQSDSEGKNVLRARLMEKRKQFPALMSMIEFAPEMVVPAFHGGVRFIDPHAMTHLSSLEPDEFPSWDAIEDAVRFEPWGDELALIALGEPDGERFMSTVVCLEYLLEKCSDKHGSRPVAASDDDEAEKDDEEQDKDGNEDSEDDERGLDEAGADWMSEQGFDRNE</sequence>
<dbReference type="Proteomes" id="UP001549691">
    <property type="component" value="Unassembled WGS sequence"/>
</dbReference>
<accession>A0ABV2TR88</accession>
<dbReference type="EMBL" id="JBEWZI010000020">
    <property type="protein sequence ID" value="MET7015643.1"/>
    <property type="molecule type" value="Genomic_DNA"/>
</dbReference>
<keyword evidence="3" id="KW-1185">Reference proteome</keyword>
<name>A0ABV2TR88_9RHOO</name>
<proteinExistence type="predicted"/>
<feature type="region of interest" description="Disordered" evidence="1">
    <location>
        <begin position="132"/>
        <end position="185"/>
    </location>
</feature>
<reference evidence="2 3" key="1">
    <citation type="submission" date="2024-07" db="EMBL/GenBank/DDBJ databases">
        <title>Uliginosibacterium flavum JJ3220;KACC:17644.</title>
        <authorList>
            <person name="Kim M.K."/>
        </authorList>
    </citation>
    <scope>NUCLEOTIDE SEQUENCE [LARGE SCALE GENOMIC DNA]</scope>
    <source>
        <strain evidence="2 3">KACC:17644</strain>
    </source>
</reference>
<evidence type="ECO:0000313" key="3">
    <source>
        <dbReference type="Proteomes" id="UP001549691"/>
    </source>
</evidence>
<comment type="caution">
    <text evidence="2">The sequence shown here is derived from an EMBL/GenBank/DDBJ whole genome shotgun (WGS) entry which is preliminary data.</text>
</comment>
<organism evidence="2 3">
    <name type="scientific">Uliginosibacterium flavum</name>
    <dbReference type="NCBI Taxonomy" id="1396831"/>
    <lineage>
        <taxon>Bacteria</taxon>
        <taxon>Pseudomonadati</taxon>
        <taxon>Pseudomonadota</taxon>
        <taxon>Betaproteobacteria</taxon>
        <taxon>Rhodocyclales</taxon>
        <taxon>Zoogloeaceae</taxon>
        <taxon>Uliginosibacterium</taxon>
    </lineage>
</organism>
<dbReference type="RefSeq" id="WP_354602102.1">
    <property type="nucleotide sequence ID" value="NZ_JBEWZI010000020.1"/>
</dbReference>